<dbReference type="PANTHER" id="PTHR33221">
    <property type="entry name" value="WINGED HELIX-TURN-HELIX TRANSCRIPTIONAL REGULATOR, RRF2 FAMILY"/>
    <property type="match status" value="1"/>
</dbReference>
<dbReference type="PANTHER" id="PTHR33221:SF15">
    <property type="entry name" value="HTH-TYPE TRANSCRIPTIONAL REGULATOR YWGB-RELATED"/>
    <property type="match status" value="1"/>
</dbReference>
<comment type="caution">
    <text evidence="1">The sequence shown here is derived from an EMBL/GenBank/DDBJ whole genome shotgun (WGS) entry which is preliminary data.</text>
</comment>
<dbReference type="Proteomes" id="UP000597613">
    <property type="component" value="Unassembled WGS sequence"/>
</dbReference>
<keyword evidence="2" id="KW-1185">Reference proteome</keyword>
<accession>A0ABR7AI25</accession>
<dbReference type="SUPFAM" id="SSF46785">
    <property type="entry name" value="Winged helix' DNA-binding domain"/>
    <property type="match status" value="1"/>
</dbReference>
<dbReference type="Gene3D" id="1.10.10.10">
    <property type="entry name" value="Winged helix-like DNA-binding domain superfamily/Winged helix DNA-binding domain"/>
    <property type="match status" value="1"/>
</dbReference>
<dbReference type="RefSeq" id="WP_187501926.1">
    <property type="nucleotide sequence ID" value="NZ_CP162536.1"/>
</dbReference>
<dbReference type="InterPro" id="IPR036388">
    <property type="entry name" value="WH-like_DNA-bd_sf"/>
</dbReference>
<dbReference type="PROSITE" id="PS51197">
    <property type="entry name" value="HTH_RRF2_2"/>
    <property type="match status" value="1"/>
</dbReference>
<protein>
    <submittedName>
        <fullName evidence="1">Rrf2 family transcriptional regulator</fullName>
    </submittedName>
</protein>
<gene>
    <name evidence="1" type="ORF">H8S47_00235</name>
</gene>
<name>A0ABR7AI25_9SPHN</name>
<dbReference type="InterPro" id="IPR036390">
    <property type="entry name" value="WH_DNA-bd_sf"/>
</dbReference>
<evidence type="ECO:0000313" key="2">
    <source>
        <dbReference type="Proteomes" id="UP000597613"/>
    </source>
</evidence>
<dbReference type="EMBL" id="JACONT010000001">
    <property type="protein sequence ID" value="MBC3940107.1"/>
    <property type="molecule type" value="Genomic_DNA"/>
</dbReference>
<organism evidence="1 2">
    <name type="scientific">Sphingomonas albertensis</name>
    <dbReference type="NCBI Taxonomy" id="2762591"/>
    <lineage>
        <taxon>Bacteria</taxon>
        <taxon>Pseudomonadati</taxon>
        <taxon>Pseudomonadota</taxon>
        <taxon>Alphaproteobacteria</taxon>
        <taxon>Sphingomonadales</taxon>
        <taxon>Sphingomonadaceae</taxon>
        <taxon>Sphingomonas</taxon>
    </lineage>
</organism>
<sequence>MQLDGRLSRMLHLLIHMDRAEGPVTSAAAAEMLHTNPVVVRRTMAGLRDAGLVRSDKGHAGGWTLIKPLEAVTMLDVYKAVGEPRIFAIGLADAAPHCLVEQAVNASMTNALRRAETMLIAEMANVTLAEIAKDFESRFSSRPANLGNQR</sequence>
<reference evidence="1 2" key="1">
    <citation type="submission" date="2020-08" db="EMBL/GenBank/DDBJ databases">
        <title>Putative novel bacterial strains isolated from necrotic wheat leaf tissues caused by Xanthomonas translucens.</title>
        <authorList>
            <person name="Tambong J.T."/>
        </authorList>
    </citation>
    <scope>NUCLEOTIDE SEQUENCE [LARGE SCALE GENOMIC DNA]</scope>
    <source>
        <strain evidence="2">DOAB 1063</strain>
    </source>
</reference>
<dbReference type="Pfam" id="PF02082">
    <property type="entry name" value="Rrf2"/>
    <property type="match status" value="1"/>
</dbReference>
<evidence type="ECO:0000313" key="1">
    <source>
        <dbReference type="EMBL" id="MBC3940107.1"/>
    </source>
</evidence>
<proteinExistence type="predicted"/>
<dbReference type="InterPro" id="IPR000944">
    <property type="entry name" value="Tscrpt_reg_Rrf2"/>
</dbReference>